<keyword evidence="2" id="KW-1185">Reference proteome</keyword>
<evidence type="ECO:0000313" key="1">
    <source>
        <dbReference type="EMBL" id="MBB4615816.1"/>
    </source>
</evidence>
<evidence type="ECO:0000313" key="2">
    <source>
        <dbReference type="Proteomes" id="UP000538566"/>
    </source>
</evidence>
<proteinExistence type="predicted"/>
<name>A0A7W7AF73_9SPHN</name>
<gene>
    <name evidence="1" type="ORF">GGR37_004120</name>
</gene>
<dbReference type="AlphaFoldDB" id="A0A7W7AF73"/>
<reference evidence="1 2" key="1">
    <citation type="submission" date="2020-08" db="EMBL/GenBank/DDBJ databases">
        <title>Genomic Encyclopedia of Type Strains, Phase IV (KMG-IV): sequencing the most valuable type-strain genomes for metagenomic binning, comparative biology and taxonomic classification.</title>
        <authorList>
            <person name="Goeker M."/>
        </authorList>
    </citation>
    <scope>NUCLEOTIDE SEQUENCE [LARGE SCALE GENOMIC DNA]</scope>
    <source>
        <strain evidence="1 2">DSM 17507</strain>
    </source>
</reference>
<dbReference type="OrthoDB" id="8243584at2"/>
<protein>
    <submittedName>
        <fullName evidence="1">Uncharacterized protein</fullName>
    </submittedName>
</protein>
<sequence length="176" mass="19615">MASHNLQPTLDLAAGRLVFDEDLPRALAYHEAESPQALGWRVVGNRTLLVPISGMHADAREDYLLRLDFVTGRDWPPRAQFVNPETFTYVVGKDTGHLPQLTHPEVQVHPAYRSQAISLPIQLICCSATFEYYDVLHGGDDKILWQARDTFLVTLAAIGRGMASEHYKGRHPADAA</sequence>
<accession>A0A7W7AF73</accession>
<dbReference type="EMBL" id="JACHOA010000013">
    <property type="protein sequence ID" value="MBB4615816.1"/>
    <property type="molecule type" value="Genomic_DNA"/>
</dbReference>
<dbReference type="Proteomes" id="UP000538566">
    <property type="component" value="Unassembled WGS sequence"/>
</dbReference>
<dbReference type="RefSeq" id="WP_144908049.1">
    <property type="nucleotide sequence ID" value="NZ_JACHOA010000013.1"/>
</dbReference>
<organism evidence="1 2">
    <name type="scientific">Novosphingobium taihuense</name>
    <dbReference type="NCBI Taxonomy" id="260085"/>
    <lineage>
        <taxon>Bacteria</taxon>
        <taxon>Pseudomonadati</taxon>
        <taxon>Pseudomonadota</taxon>
        <taxon>Alphaproteobacteria</taxon>
        <taxon>Sphingomonadales</taxon>
        <taxon>Sphingomonadaceae</taxon>
        <taxon>Novosphingobium</taxon>
    </lineage>
</organism>
<comment type="caution">
    <text evidence="1">The sequence shown here is derived from an EMBL/GenBank/DDBJ whole genome shotgun (WGS) entry which is preliminary data.</text>
</comment>